<dbReference type="GO" id="GO:0043161">
    <property type="term" value="P:proteasome-mediated ubiquitin-dependent protein catabolic process"/>
    <property type="evidence" value="ECO:0007669"/>
    <property type="project" value="InterPro"/>
</dbReference>
<dbReference type="InterPro" id="IPR013886">
    <property type="entry name" value="PI31_Prot_C"/>
</dbReference>
<comment type="function">
    <text evidence="10">Plays an important role in control of proteasome function. Inhibits the hydrolysis of protein and peptide substrates by the 20S proteasome. Also inhibits the activation of the proteasome by the proteasome regulatory proteins PA700 and PA28.</text>
</comment>
<proteinExistence type="inferred from homology"/>
<feature type="domain" description="PI31 proteasome regulator C-terminal" evidence="12">
    <location>
        <begin position="227"/>
        <end position="302"/>
    </location>
</feature>
<evidence type="ECO:0000256" key="5">
    <source>
        <dbReference type="ARBA" id="ARBA00022490"/>
    </source>
</evidence>
<dbReference type="PANTHER" id="PTHR13266">
    <property type="entry name" value="PROTEASOME INHIBITOR"/>
    <property type="match status" value="1"/>
</dbReference>
<keyword evidence="9" id="KW-0007">Acetylation</keyword>
<evidence type="ECO:0000256" key="7">
    <source>
        <dbReference type="ARBA" id="ARBA00022824"/>
    </source>
</evidence>
<evidence type="ECO:0000259" key="12">
    <source>
        <dbReference type="Pfam" id="PF08577"/>
    </source>
</evidence>
<evidence type="ECO:0000256" key="1">
    <source>
        <dbReference type="ARBA" id="ARBA00004240"/>
    </source>
</evidence>
<keyword evidence="7" id="KW-0256">Endoplasmic reticulum</keyword>
<keyword evidence="5" id="KW-0963">Cytoplasm</keyword>
<evidence type="ECO:0000256" key="3">
    <source>
        <dbReference type="ARBA" id="ARBA00006405"/>
    </source>
</evidence>
<evidence type="ECO:0000256" key="6">
    <source>
        <dbReference type="ARBA" id="ARBA00022553"/>
    </source>
</evidence>
<keyword evidence="4" id="KW-0488">Methylation</keyword>
<keyword evidence="15" id="KW-1185">Reference proteome</keyword>
<dbReference type="GO" id="GO:0000502">
    <property type="term" value="C:proteasome complex"/>
    <property type="evidence" value="ECO:0007669"/>
    <property type="project" value="UniProtKB-KW"/>
</dbReference>
<reference evidence="14" key="1">
    <citation type="submission" date="2019-10" db="EMBL/GenBank/DDBJ databases">
        <authorList>
            <consortium name="DOE Joint Genome Institute"/>
            <person name="Kuo A."/>
            <person name="Miyauchi S."/>
            <person name="Kiss E."/>
            <person name="Drula E."/>
            <person name="Kohler A."/>
            <person name="Sanchez-Garcia M."/>
            <person name="Andreopoulos B."/>
            <person name="Barry K.W."/>
            <person name="Bonito G."/>
            <person name="Buee M."/>
            <person name="Carver A."/>
            <person name="Chen C."/>
            <person name="Cichocki N."/>
            <person name="Clum A."/>
            <person name="Culley D."/>
            <person name="Crous P.W."/>
            <person name="Fauchery L."/>
            <person name="Girlanda M."/>
            <person name="Hayes R."/>
            <person name="Keri Z."/>
            <person name="LaButti K."/>
            <person name="Lipzen A."/>
            <person name="Lombard V."/>
            <person name="Magnuson J."/>
            <person name="Maillard F."/>
            <person name="Morin E."/>
            <person name="Murat C."/>
            <person name="Nolan M."/>
            <person name="Ohm R."/>
            <person name="Pangilinan J."/>
            <person name="Pereira M."/>
            <person name="Perotto S."/>
            <person name="Peter M."/>
            <person name="Riley R."/>
            <person name="Sitrit Y."/>
            <person name="Stielow B."/>
            <person name="Szollosi G."/>
            <person name="Zifcakova L."/>
            <person name="Stursova M."/>
            <person name="Spatafora J.W."/>
            <person name="Tedersoo L."/>
            <person name="Vaario L.-M."/>
            <person name="Yamada A."/>
            <person name="Yan M."/>
            <person name="Wang P."/>
            <person name="Xu J."/>
            <person name="Bruns T."/>
            <person name="Baldrian P."/>
            <person name="Vilgalys R."/>
            <person name="Henrissat B."/>
            <person name="Grigoriev I.V."/>
            <person name="Hibbett D."/>
            <person name="Nagy L.G."/>
            <person name="Martin F.M."/>
        </authorList>
    </citation>
    <scope>NUCLEOTIDE SEQUENCE</scope>
    <source>
        <strain evidence="14">Prilba</strain>
    </source>
</reference>
<evidence type="ECO:0000256" key="10">
    <source>
        <dbReference type="ARBA" id="ARBA00024805"/>
    </source>
</evidence>
<evidence type="ECO:0000256" key="4">
    <source>
        <dbReference type="ARBA" id="ARBA00022481"/>
    </source>
</evidence>
<dbReference type="Pfam" id="PF11566">
    <property type="entry name" value="PI31_Prot_N"/>
    <property type="match status" value="1"/>
</dbReference>
<name>A0A9P5N1W3_9AGAM</name>
<sequence>MAPDLLDPSALITPLLNLLPSNKKRLESQQDAIVALIHSAFNALSFRLIAVDDSNPASTPLNGILPEAWNTNGPGNYTFRYRHEQSSLEFIMKVIELDSRTLINAIAVGSNKTASLDISTNDFTSPSFFPFDARAENPPPLIHGYISSNRVADFISQLKLKIIQNIMPGLHKEGYSEGSDPHQSSSGPRRDPTANNPARPQPISPPYAPEHPFGEPSHIPSRNPLEIGRRDLDPLGVDPFSGFGPPPLFPGSGGDGMFVGPNHPIFGQRGRGNSSNRGPWGGDGFLPPMGAPPGARFDPVAPGLGPFPGGSGLGPRGGNPRGGTPGGGNLHGPDNDEFMPPGAVSVHLCVL</sequence>
<dbReference type="AlphaFoldDB" id="A0A9P5N1W3"/>
<evidence type="ECO:0000259" key="13">
    <source>
        <dbReference type="Pfam" id="PF11566"/>
    </source>
</evidence>
<organism evidence="14 15">
    <name type="scientific">Russula ochroleuca</name>
    <dbReference type="NCBI Taxonomy" id="152965"/>
    <lineage>
        <taxon>Eukaryota</taxon>
        <taxon>Fungi</taxon>
        <taxon>Dikarya</taxon>
        <taxon>Basidiomycota</taxon>
        <taxon>Agaricomycotina</taxon>
        <taxon>Agaricomycetes</taxon>
        <taxon>Russulales</taxon>
        <taxon>Russulaceae</taxon>
        <taxon>Russula</taxon>
    </lineage>
</organism>
<dbReference type="Proteomes" id="UP000759537">
    <property type="component" value="Unassembled WGS sequence"/>
</dbReference>
<dbReference type="GO" id="GO:0004866">
    <property type="term" value="F:endopeptidase inhibitor activity"/>
    <property type="evidence" value="ECO:0007669"/>
    <property type="project" value="InterPro"/>
</dbReference>
<keyword evidence="6" id="KW-0597">Phosphoprotein</keyword>
<accession>A0A9P5N1W3</accession>
<dbReference type="GO" id="GO:0070628">
    <property type="term" value="F:proteasome binding"/>
    <property type="evidence" value="ECO:0007669"/>
    <property type="project" value="InterPro"/>
</dbReference>
<dbReference type="OrthoDB" id="68090at2759"/>
<gene>
    <name evidence="14" type="ORF">DFH94DRAFT_813186</name>
</gene>
<dbReference type="InterPro" id="IPR045128">
    <property type="entry name" value="PI31-like"/>
</dbReference>
<evidence type="ECO:0000256" key="9">
    <source>
        <dbReference type="ARBA" id="ARBA00022990"/>
    </source>
</evidence>
<dbReference type="PANTHER" id="PTHR13266:SF1">
    <property type="entry name" value="PROTEASOME INHIBITOR PI31 SUBUNIT"/>
    <property type="match status" value="1"/>
</dbReference>
<evidence type="ECO:0000313" key="14">
    <source>
        <dbReference type="EMBL" id="KAF8484558.1"/>
    </source>
</evidence>
<evidence type="ECO:0000313" key="15">
    <source>
        <dbReference type="Proteomes" id="UP000759537"/>
    </source>
</evidence>
<comment type="similarity">
    <text evidence="3">Belongs to the proteasome inhibitor PI31 family.</text>
</comment>
<evidence type="ECO:0000256" key="11">
    <source>
        <dbReference type="SAM" id="MobiDB-lite"/>
    </source>
</evidence>
<feature type="domain" description="PI31 proteasome regulator N-terminal" evidence="13">
    <location>
        <begin position="23"/>
        <end position="173"/>
    </location>
</feature>
<feature type="compositionally biased region" description="Pro residues" evidence="11">
    <location>
        <begin position="199"/>
        <end position="209"/>
    </location>
</feature>
<evidence type="ECO:0000256" key="2">
    <source>
        <dbReference type="ARBA" id="ARBA00004496"/>
    </source>
</evidence>
<comment type="subcellular location">
    <subcellularLocation>
        <location evidence="2">Cytoplasm</location>
    </subcellularLocation>
    <subcellularLocation>
        <location evidence="1">Endoplasmic reticulum</location>
    </subcellularLocation>
</comment>
<feature type="region of interest" description="Disordered" evidence="11">
    <location>
        <begin position="305"/>
        <end position="339"/>
    </location>
</feature>
<evidence type="ECO:0000256" key="8">
    <source>
        <dbReference type="ARBA" id="ARBA00022942"/>
    </source>
</evidence>
<protein>
    <submittedName>
        <fullName evidence="14">PI31 proteasome regulator N-terminal-domain-containing protein</fullName>
    </submittedName>
</protein>
<dbReference type="EMBL" id="WHVB01000003">
    <property type="protein sequence ID" value="KAF8484558.1"/>
    <property type="molecule type" value="Genomic_DNA"/>
</dbReference>
<dbReference type="GO" id="GO:0005783">
    <property type="term" value="C:endoplasmic reticulum"/>
    <property type="evidence" value="ECO:0007669"/>
    <property type="project" value="UniProtKB-SubCell"/>
</dbReference>
<dbReference type="InterPro" id="IPR021625">
    <property type="entry name" value="PI31_Prot_N"/>
</dbReference>
<dbReference type="Pfam" id="PF08577">
    <property type="entry name" value="PI31_Prot_C"/>
    <property type="match status" value="1"/>
</dbReference>
<dbReference type="Gene3D" id="3.40.1000.30">
    <property type="match status" value="1"/>
</dbReference>
<reference evidence="14" key="2">
    <citation type="journal article" date="2020" name="Nat. Commun.">
        <title>Large-scale genome sequencing of mycorrhizal fungi provides insights into the early evolution of symbiotic traits.</title>
        <authorList>
            <person name="Miyauchi S."/>
            <person name="Kiss E."/>
            <person name="Kuo A."/>
            <person name="Drula E."/>
            <person name="Kohler A."/>
            <person name="Sanchez-Garcia M."/>
            <person name="Morin E."/>
            <person name="Andreopoulos B."/>
            <person name="Barry K.W."/>
            <person name="Bonito G."/>
            <person name="Buee M."/>
            <person name="Carver A."/>
            <person name="Chen C."/>
            <person name="Cichocki N."/>
            <person name="Clum A."/>
            <person name="Culley D."/>
            <person name="Crous P.W."/>
            <person name="Fauchery L."/>
            <person name="Girlanda M."/>
            <person name="Hayes R.D."/>
            <person name="Keri Z."/>
            <person name="LaButti K."/>
            <person name="Lipzen A."/>
            <person name="Lombard V."/>
            <person name="Magnuson J."/>
            <person name="Maillard F."/>
            <person name="Murat C."/>
            <person name="Nolan M."/>
            <person name="Ohm R.A."/>
            <person name="Pangilinan J."/>
            <person name="Pereira M.F."/>
            <person name="Perotto S."/>
            <person name="Peter M."/>
            <person name="Pfister S."/>
            <person name="Riley R."/>
            <person name="Sitrit Y."/>
            <person name="Stielow J.B."/>
            <person name="Szollosi G."/>
            <person name="Zifcakova L."/>
            <person name="Stursova M."/>
            <person name="Spatafora J.W."/>
            <person name="Tedersoo L."/>
            <person name="Vaario L.M."/>
            <person name="Yamada A."/>
            <person name="Yan M."/>
            <person name="Wang P."/>
            <person name="Xu J."/>
            <person name="Bruns T."/>
            <person name="Baldrian P."/>
            <person name="Vilgalys R."/>
            <person name="Dunand C."/>
            <person name="Henrissat B."/>
            <person name="Grigoriev I.V."/>
            <person name="Hibbett D."/>
            <person name="Nagy L.G."/>
            <person name="Martin F.M."/>
        </authorList>
    </citation>
    <scope>NUCLEOTIDE SEQUENCE</scope>
    <source>
        <strain evidence="14">Prilba</strain>
    </source>
</reference>
<feature type="compositionally biased region" description="Gly residues" evidence="11">
    <location>
        <begin position="306"/>
        <end position="330"/>
    </location>
</feature>
<feature type="region of interest" description="Disordered" evidence="11">
    <location>
        <begin position="171"/>
        <end position="254"/>
    </location>
</feature>
<feature type="compositionally biased region" description="Polar residues" evidence="11">
    <location>
        <begin position="181"/>
        <end position="198"/>
    </location>
</feature>
<keyword evidence="8 14" id="KW-0647">Proteasome</keyword>
<comment type="caution">
    <text evidence="14">The sequence shown here is derived from an EMBL/GenBank/DDBJ whole genome shotgun (WGS) entry which is preliminary data.</text>
</comment>